<dbReference type="InterPro" id="IPR003593">
    <property type="entry name" value="AAA+_ATPase"/>
</dbReference>
<proteinExistence type="predicted"/>
<dbReference type="SMART" id="SM00382">
    <property type="entry name" value="AAA"/>
    <property type="match status" value="1"/>
</dbReference>
<dbReference type="AlphaFoldDB" id="A0A2Z2KS38"/>
<dbReference type="PROSITE" id="PS00211">
    <property type="entry name" value="ABC_TRANSPORTER_1"/>
    <property type="match status" value="1"/>
</dbReference>
<keyword evidence="4" id="KW-0410">Iron transport</keyword>
<keyword evidence="3" id="KW-1003">Cell membrane</keyword>
<evidence type="ECO:0000256" key="3">
    <source>
        <dbReference type="ARBA" id="ARBA00022475"/>
    </source>
</evidence>
<evidence type="ECO:0000256" key="9">
    <source>
        <dbReference type="ARBA" id="ARBA00023136"/>
    </source>
</evidence>
<dbReference type="Gene3D" id="3.40.50.300">
    <property type="entry name" value="P-loop containing nucleotide triphosphate hydrolases"/>
    <property type="match status" value="1"/>
</dbReference>
<evidence type="ECO:0000259" key="10">
    <source>
        <dbReference type="PROSITE" id="PS50893"/>
    </source>
</evidence>
<dbReference type="InterPro" id="IPR027417">
    <property type="entry name" value="P-loop_NTPase"/>
</dbReference>
<evidence type="ECO:0000256" key="2">
    <source>
        <dbReference type="ARBA" id="ARBA00022448"/>
    </source>
</evidence>
<evidence type="ECO:0000256" key="6">
    <source>
        <dbReference type="ARBA" id="ARBA00022840"/>
    </source>
</evidence>
<name>A0A2Z2KS38_9BACL</name>
<dbReference type="Pfam" id="PF00005">
    <property type="entry name" value="ABC_tran"/>
    <property type="match status" value="1"/>
</dbReference>
<dbReference type="OrthoDB" id="9787851at2"/>
<keyword evidence="9" id="KW-0472">Membrane</keyword>
<evidence type="ECO:0000256" key="7">
    <source>
        <dbReference type="ARBA" id="ARBA00023004"/>
    </source>
</evidence>
<dbReference type="InterPro" id="IPR051535">
    <property type="entry name" value="Siderophore_ABC-ATPase"/>
</dbReference>
<dbReference type="FunFam" id="3.40.50.300:FF:000134">
    <property type="entry name" value="Iron-enterobactin ABC transporter ATP-binding protein"/>
    <property type="match status" value="1"/>
</dbReference>
<dbReference type="KEGG" id="pdh:B9T62_22670"/>
<keyword evidence="2" id="KW-0813">Transport</keyword>
<comment type="subcellular location">
    <subcellularLocation>
        <location evidence="1">Cell membrane</location>
        <topology evidence="1">Peripheral membrane protein</topology>
    </subcellularLocation>
</comment>
<dbReference type="GO" id="GO:0005886">
    <property type="term" value="C:plasma membrane"/>
    <property type="evidence" value="ECO:0007669"/>
    <property type="project" value="UniProtKB-SubCell"/>
</dbReference>
<evidence type="ECO:0000256" key="5">
    <source>
        <dbReference type="ARBA" id="ARBA00022741"/>
    </source>
</evidence>
<feature type="domain" description="ABC transporter" evidence="10">
    <location>
        <begin position="4"/>
        <end position="240"/>
    </location>
</feature>
<dbReference type="EMBL" id="CP021780">
    <property type="protein sequence ID" value="ASA23361.1"/>
    <property type="molecule type" value="Genomic_DNA"/>
</dbReference>
<dbReference type="RefSeq" id="WP_087917354.1">
    <property type="nucleotide sequence ID" value="NZ_CP021780.1"/>
</dbReference>
<sequence>MESITAQQIDIAYNDTLIVKELDLQIPRGQITSIIGPNGCGKSTVLKAVGRLLKTKNGTVYLNGADIRTLSTKEVAKQMAILPQTPTAPSGLTVGQLVAYGRFPHQRGFGKLSKEDKQVVTWALSVTQLTAFEHREVDTLSGGQRQRVWIAMALTQQTDLILLDEPTTYLDLAHQLEVLELLYELNRSQQVTIVMVLHDLNLAARFSDYMVAIREGQVVEHGSPERVMTVRTLREVFAIDAEIMLEPRTGRPVYVTYELLRDKRRDQEVDQGFLKAKEQMESIAT</sequence>
<dbReference type="SUPFAM" id="SSF52540">
    <property type="entry name" value="P-loop containing nucleoside triphosphate hydrolases"/>
    <property type="match status" value="1"/>
</dbReference>
<evidence type="ECO:0000313" key="11">
    <source>
        <dbReference type="EMBL" id="ASA23361.1"/>
    </source>
</evidence>
<gene>
    <name evidence="11" type="primary">fecE</name>
    <name evidence="11" type="ORF">B9T62_22670</name>
</gene>
<dbReference type="PANTHER" id="PTHR42771:SF4">
    <property type="entry name" value="IRON(3+)-HYDROXAMATE IMPORT ATP-BINDING PROTEIN FHUC"/>
    <property type="match status" value="1"/>
</dbReference>
<protein>
    <submittedName>
        <fullName evidence="11">Iron-dicitrate transporter ATP-binding subunit</fullName>
    </submittedName>
</protein>
<dbReference type="PANTHER" id="PTHR42771">
    <property type="entry name" value="IRON(3+)-HYDROXAMATE IMPORT ATP-BINDING PROTEIN FHUC"/>
    <property type="match status" value="1"/>
</dbReference>
<keyword evidence="6 11" id="KW-0067">ATP-binding</keyword>
<reference evidence="11 12" key="1">
    <citation type="submission" date="2017-06" db="EMBL/GenBank/DDBJ databases">
        <title>Complete genome sequence of Paenibacillus donghaensis KCTC 13049T isolated from East Sea sediment, South Korea.</title>
        <authorList>
            <person name="Jung B.K."/>
            <person name="Hong S.-J."/>
            <person name="Shin J.-H."/>
        </authorList>
    </citation>
    <scope>NUCLEOTIDE SEQUENCE [LARGE SCALE GENOMIC DNA]</scope>
    <source>
        <strain evidence="11 12">KCTC 13049</strain>
    </source>
</reference>
<organism evidence="11 12">
    <name type="scientific">Paenibacillus donghaensis</name>
    <dbReference type="NCBI Taxonomy" id="414771"/>
    <lineage>
        <taxon>Bacteria</taxon>
        <taxon>Bacillati</taxon>
        <taxon>Bacillota</taxon>
        <taxon>Bacilli</taxon>
        <taxon>Bacillales</taxon>
        <taxon>Paenibacillaceae</taxon>
        <taxon>Paenibacillus</taxon>
    </lineage>
</organism>
<evidence type="ECO:0000256" key="4">
    <source>
        <dbReference type="ARBA" id="ARBA00022496"/>
    </source>
</evidence>
<keyword evidence="8" id="KW-0406">Ion transport</keyword>
<evidence type="ECO:0000256" key="8">
    <source>
        <dbReference type="ARBA" id="ARBA00023065"/>
    </source>
</evidence>
<keyword evidence="5" id="KW-0547">Nucleotide-binding</keyword>
<dbReference type="GO" id="GO:0016887">
    <property type="term" value="F:ATP hydrolysis activity"/>
    <property type="evidence" value="ECO:0007669"/>
    <property type="project" value="InterPro"/>
</dbReference>
<dbReference type="PROSITE" id="PS50893">
    <property type="entry name" value="ABC_TRANSPORTER_2"/>
    <property type="match status" value="1"/>
</dbReference>
<keyword evidence="7" id="KW-0408">Iron</keyword>
<dbReference type="InterPro" id="IPR017871">
    <property type="entry name" value="ABC_transporter-like_CS"/>
</dbReference>
<accession>A0A2Z2KS38</accession>
<dbReference type="CDD" id="cd03214">
    <property type="entry name" value="ABC_Iron-Siderophores_B12_Hemin"/>
    <property type="match status" value="1"/>
</dbReference>
<keyword evidence="12" id="KW-1185">Reference proteome</keyword>
<dbReference type="GO" id="GO:0005524">
    <property type="term" value="F:ATP binding"/>
    <property type="evidence" value="ECO:0007669"/>
    <property type="project" value="UniProtKB-KW"/>
</dbReference>
<dbReference type="GO" id="GO:0006826">
    <property type="term" value="P:iron ion transport"/>
    <property type="evidence" value="ECO:0007669"/>
    <property type="project" value="UniProtKB-KW"/>
</dbReference>
<evidence type="ECO:0000313" key="12">
    <source>
        <dbReference type="Proteomes" id="UP000249890"/>
    </source>
</evidence>
<dbReference type="Proteomes" id="UP000249890">
    <property type="component" value="Chromosome"/>
</dbReference>
<evidence type="ECO:0000256" key="1">
    <source>
        <dbReference type="ARBA" id="ARBA00004202"/>
    </source>
</evidence>
<dbReference type="InterPro" id="IPR003439">
    <property type="entry name" value="ABC_transporter-like_ATP-bd"/>
</dbReference>